<dbReference type="EMBL" id="ABED02000022">
    <property type="protein sequence ID" value="EDP22156.1"/>
    <property type="molecule type" value="Genomic_DNA"/>
</dbReference>
<reference evidence="1 2" key="1">
    <citation type="submission" date="2007-09" db="EMBL/GenBank/DDBJ databases">
        <title>Draft genome sequence of Faecalibacterium prausnitzii M21/2.</title>
        <authorList>
            <person name="Sudarsanam P."/>
            <person name="Ley R."/>
            <person name="Guruge J."/>
            <person name="Turnbaugh P.J."/>
            <person name="Mahowald M."/>
            <person name="Liep D."/>
            <person name="Gordon J."/>
        </authorList>
    </citation>
    <scope>NUCLEOTIDE SEQUENCE [LARGE SCALE GENOMIC DNA]</scope>
    <source>
        <strain evidence="1 2">M21/2</strain>
    </source>
</reference>
<organism evidence="1 2">
    <name type="scientific">Faecalibacterium prausnitzii M21/2</name>
    <dbReference type="NCBI Taxonomy" id="411485"/>
    <lineage>
        <taxon>Bacteria</taxon>
        <taxon>Bacillati</taxon>
        <taxon>Bacillota</taxon>
        <taxon>Clostridia</taxon>
        <taxon>Eubacteriales</taxon>
        <taxon>Oscillospiraceae</taxon>
        <taxon>Faecalibacterium</taxon>
    </lineage>
</organism>
<name>A8S960_9FIRM</name>
<gene>
    <name evidence="1" type="ORF">FAEPRAM212_00964</name>
</gene>
<evidence type="ECO:0000313" key="1">
    <source>
        <dbReference type="EMBL" id="EDP22156.1"/>
    </source>
</evidence>
<sequence length="84" mass="9667">MQKRLLRQTFFAWWEAAPCALSVKACRLCQIPPFVTAGDKRGNLARERLRGRASPGKVASRSDDERGVLRLHFYVLHKQRILSM</sequence>
<protein>
    <submittedName>
        <fullName evidence="1">Uncharacterized protein</fullName>
    </submittedName>
</protein>
<reference evidence="1 2" key="2">
    <citation type="submission" date="2007-09" db="EMBL/GenBank/DDBJ databases">
        <authorList>
            <person name="Fulton L."/>
            <person name="Clifton S."/>
            <person name="Fulton B."/>
            <person name="Xu J."/>
            <person name="Minx P."/>
            <person name="Pepin K.H."/>
            <person name="Johnson M."/>
            <person name="Thiruvilangam P."/>
            <person name="Bhonagiri V."/>
            <person name="Nash W.E."/>
            <person name="Mardis E.R."/>
            <person name="Wilson R.K."/>
        </authorList>
    </citation>
    <scope>NUCLEOTIDE SEQUENCE [LARGE SCALE GENOMIC DNA]</scope>
    <source>
        <strain evidence="1 2">M21/2</strain>
    </source>
</reference>
<dbReference type="HOGENOM" id="CLU_2522626_0_0_9"/>
<comment type="caution">
    <text evidence="1">The sequence shown here is derived from an EMBL/GenBank/DDBJ whole genome shotgun (WGS) entry which is preliminary data.</text>
</comment>
<proteinExistence type="predicted"/>
<dbReference type="Proteomes" id="UP000005945">
    <property type="component" value="Unassembled WGS sequence"/>
</dbReference>
<evidence type="ECO:0000313" key="2">
    <source>
        <dbReference type="Proteomes" id="UP000005945"/>
    </source>
</evidence>
<dbReference type="AlphaFoldDB" id="A8S960"/>
<accession>A8S960</accession>